<dbReference type="EMBL" id="CZKA01000020">
    <property type="protein sequence ID" value="CUR55382.1"/>
    <property type="molecule type" value="Genomic_DNA"/>
</dbReference>
<proteinExistence type="predicted"/>
<dbReference type="AlphaFoldDB" id="A0A2P2C3Q5"/>
<evidence type="ECO:0000313" key="2">
    <source>
        <dbReference type="EMBL" id="CUR55382.1"/>
    </source>
</evidence>
<feature type="domain" description="ER-bound oxygenase mpaB/mpaB'/Rubber oxygenase catalytic" evidence="1">
    <location>
        <begin position="46"/>
        <end position="271"/>
    </location>
</feature>
<dbReference type="PANTHER" id="PTHR36151:SF3">
    <property type="entry name" value="ER-BOUND OXYGENASE MPAB_MPAB'_RUBBER OXYGENASE CATALYTIC DOMAIN-CONTAINING PROTEIN"/>
    <property type="match status" value="1"/>
</dbReference>
<sequence length="287" mass="31481">MPVGAVRRSLAQALRQRIAGDDAAARARTIWSAPGERWFTPDDPIWWVHMDAAMFPGGIRALLLQSLHPLAMAGVDQHSAYRDDPWTRVQRTSTYIATTTFGTAKHAEQAVNAVRRIHQHVRGHARDGKPYRADDPHLLMWVHVAEVESFLTTYQRFGARPLSPGQADTYVAQTGIAAEMLGVVDPPQSEADLRAVLQGYRAELVSSPEAREAARFLLRRPPLPMLARPGYHALAAGAVATLPTWARRELGVVRRPAGAQTGAVATSAVRWLMSDPSVSDRPGLVRS</sequence>
<accession>A0A2P2C3Q5</accession>
<dbReference type="InterPro" id="IPR018713">
    <property type="entry name" value="MPAB/Lcp_cat_dom"/>
</dbReference>
<dbReference type="Pfam" id="PF09995">
    <property type="entry name" value="MPAB_Lcp_cat"/>
    <property type="match status" value="1"/>
</dbReference>
<gene>
    <name evidence="2" type="ORF">NOCA2270017</name>
</gene>
<dbReference type="PANTHER" id="PTHR36151">
    <property type="entry name" value="BLR2777 PROTEIN"/>
    <property type="match status" value="1"/>
</dbReference>
<reference evidence="2" key="1">
    <citation type="submission" date="2015-08" db="EMBL/GenBank/DDBJ databases">
        <authorList>
            <person name="Babu N.S."/>
            <person name="Beckwith C.J."/>
            <person name="Beseler K.G."/>
            <person name="Brison A."/>
            <person name="Carone J.V."/>
            <person name="Caskin T.P."/>
            <person name="Diamond M."/>
            <person name="Durham M.E."/>
            <person name="Foxe J.M."/>
            <person name="Go M."/>
            <person name="Henderson B.A."/>
            <person name="Jones I.B."/>
            <person name="McGettigan J.A."/>
            <person name="Micheletti S.J."/>
            <person name="Nasrallah M.E."/>
            <person name="Ortiz D."/>
            <person name="Piller C.R."/>
            <person name="Privatt S.R."/>
            <person name="Schneider S.L."/>
            <person name="Sharp S."/>
            <person name="Smith T.C."/>
            <person name="Stanton J.D."/>
            <person name="Ullery H.E."/>
            <person name="Wilson R.J."/>
            <person name="Serrano M.G."/>
            <person name="Buck G."/>
            <person name="Lee V."/>
            <person name="Wang Y."/>
            <person name="Carvalho R."/>
            <person name="Voegtly L."/>
            <person name="Shi R."/>
            <person name="Duckworth R."/>
            <person name="Johnson A."/>
            <person name="Loviza R."/>
            <person name="Walstead R."/>
            <person name="Shah Z."/>
            <person name="Kiflezghi M."/>
            <person name="Wade K."/>
            <person name="Ball S.L."/>
            <person name="Bradley K.W."/>
            <person name="Asai D.J."/>
            <person name="Bowman C.A."/>
            <person name="Russell D.A."/>
            <person name="Pope W.H."/>
            <person name="Jacobs-Sera D."/>
            <person name="Hendrix R.W."/>
            <person name="Hatfull G.F."/>
        </authorList>
    </citation>
    <scope>NUCLEOTIDE SEQUENCE</scope>
</reference>
<evidence type="ECO:0000259" key="1">
    <source>
        <dbReference type="Pfam" id="PF09995"/>
    </source>
</evidence>
<dbReference type="GO" id="GO:0016491">
    <property type="term" value="F:oxidoreductase activity"/>
    <property type="evidence" value="ECO:0007669"/>
    <property type="project" value="InterPro"/>
</dbReference>
<protein>
    <recommendedName>
        <fullName evidence="1">ER-bound oxygenase mpaB/mpaB'/Rubber oxygenase catalytic domain-containing protein</fullName>
    </recommendedName>
</protein>
<organism evidence="2">
    <name type="scientific">metagenome</name>
    <dbReference type="NCBI Taxonomy" id="256318"/>
    <lineage>
        <taxon>unclassified sequences</taxon>
        <taxon>metagenomes</taxon>
    </lineage>
</organism>
<name>A0A2P2C3Q5_9ZZZZ</name>